<dbReference type="OMA" id="HACDANV"/>
<proteinExistence type="predicted"/>
<dbReference type="EMBL" id="BABT02000054">
    <property type="protein sequence ID" value="GAA95131.1"/>
    <property type="molecule type" value="Genomic_DNA"/>
</dbReference>
<dbReference type="GO" id="GO:0032259">
    <property type="term" value="P:methylation"/>
    <property type="evidence" value="ECO:0007669"/>
    <property type="project" value="UniProtKB-KW"/>
</dbReference>
<gene>
    <name evidence="8" type="primary">Mo01786</name>
    <name evidence="8" type="ORF">E5Q_01786</name>
</gene>
<dbReference type="InParanoid" id="G7DX34"/>
<dbReference type="AlphaFoldDB" id="G7DX34"/>
<dbReference type="Gene3D" id="1.10.220.160">
    <property type="match status" value="1"/>
</dbReference>
<dbReference type="SUPFAM" id="SSF82199">
    <property type="entry name" value="SET domain"/>
    <property type="match status" value="1"/>
</dbReference>
<comment type="catalytic activity">
    <reaction evidence="6">
        <text>L-lysyl-[histone] + S-adenosyl-L-methionine = N(6)-methyl-L-lysyl-[histone] + S-adenosyl-L-homocysteine + H(+)</text>
        <dbReference type="Rhea" id="RHEA:10024"/>
        <dbReference type="Rhea" id="RHEA-COMP:9845"/>
        <dbReference type="Rhea" id="RHEA-COMP:9846"/>
        <dbReference type="ChEBI" id="CHEBI:15378"/>
        <dbReference type="ChEBI" id="CHEBI:29969"/>
        <dbReference type="ChEBI" id="CHEBI:57856"/>
        <dbReference type="ChEBI" id="CHEBI:59789"/>
        <dbReference type="ChEBI" id="CHEBI:61929"/>
    </reaction>
    <physiologicalReaction direction="left-to-right" evidence="6">
        <dbReference type="Rhea" id="RHEA:10025"/>
    </physiologicalReaction>
</comment>
<protein>
    <recommendedName>
        <fullName evidence="5">Histone-lysine N-methyltransferase SET5</fullName>
    </recommendedName>
    <alternativeName>
        <fullName evidence="4">SET domain-containing protein 5</fullName>
    </alternativeName>
</protein>
<keyword evidence="9" id="KW-1185">Reference proteome</keyword>
<name>G7DX34_MIXOS</name>
<reference evidence="8 9" key="1">
    <citation type="journal article" date="2011" name="J. Gen. Appl. Microbiol.">
        <title>Draft genome sequencing of the enigmatic basidiomycete Mixia osmundae.</title>
        <authorList>
            <person name="Nishida H."/>
            <person name="Nagatsuka Y."/>
            <person name="Sugiyama J."/>
        </authorList>
    </citation>
    <scope>NUCLEOTIDE SEQUENCE [LARGE SCALE GENOMIC DNA]</scope>
    <source>
        <strain evidence="9">CBS 9802 / IAM 14324 / JCM 22182 / KY 12970</strain>
    </source>
</reference>
<feature type="domain" description="SET" evidence="7">
    <location>
        <begin position="12"/>
        <end position="264"/>
    </location>
</feature>
<keyword evidence="1" id="KW-0489">Methyltransferase</keyword>
<organism evidence="8 9">
    <name type="scientific">Mixia osmundae (strain CBS 9802 / IAM 14324 / JCM 22182 / KY 12970)</name>
    <dbReference type="NCBI Taxonomy" id="764103"/>
    <lineage>
        <taxon>Eukaryota</taxon>
        <taxon>Fungi</taxon>
        <taxon>Dikarya</taxon>
        <taxon>Basidiomycota</taxon>
        <taxon>Pucciniomycotina</taxon>
        <taxon>Mixiomycetes</taxon>
        <taxon>Mixiales</taxon>
        <taxon>Mixiaceae</taxon>
        <taxon>Mixia</taxon>
    </lineage>
</organism>
<dbReference type="GO" id="GO:0042799">
    <property type="term" value="F:histone H4K20 methyltransferase activity"/>
    <property type="evidence" value="ECO:0007669"/>
    <property type="project" value="TreeGrafter"/>
</dbReference>
<reference evidence="8 9" key="2">
    <citation type="journal article" date="2012" name="Open Biol.">
        <title>Characteristics of nucleosomes and linker DNA regions on the genome of the basidiomycete Mixia osmundae revealed by mono- and dinucleosome mapping.</title>
        <authorList>
            <person name="Nishida H."/>
            <person name="Kondo S."/>
            <person name="Matsumoto T."/>
            <person name="Suzuki Y."/>
            <person name="Yoshikawa H."/>
            <person name="Taylor T.D."/>
            <person name="Sugiyama J."/>
        </authorList>
    </citation>
    <scope>NUCLEOTIDE SEQUENCE [LARGE SCALE GENOMIC DNA]</scope>
    <source>
        <strain evidence="9">CBS 9802 / IAM 14324 / JCM 22182 / KY 12970</strain>
    </source>
</reference>
<dbReference type="PANTHER" id="PTHR46402">
    <property type="entry name" value="SET AND MYND DOMAIN-CONTAINING PROTEIN 5"/>
    <property type="match status" value="1"/>
</dbReference>
<comment type="caution">
    <text evidence="8">The sequence shown here is derived from an EMBL/GenBank/DDBJ whole genome shotgun (WGS) entry which is preliminary data.</text>
</comment>
<dbReference type="CDD" id="cd20071">
    <property type="entry name" value="SET_SMYD"/>
    <property type="match status" value="1"/>
</dbReference>
<dbReference type="eggNOG" id="KOG2084">
    <property type="taxonomic scope" value="Eukaryota"/>
</dbReference>
<dbReference type="InterPro" id="IPR046341">
    <property type="entry name" value="SET_dom_sf"/>
</dbReference>
<keyword evidence="2" id="KW-0808">Transferase</keyword>
<dbReference type="OrthoDB" id="438641at2759"/>
<evidence type="ECO:0000256" key="2">
    <source>
        <dbReference type="ARBA" id="ARBA00022679"/>
    </source>
</evidence>
<dbReference type="Gene3D" id="2.170.270.10">
    <property type="entry name" value="SET domain"/>
    <property type="match status" value="1"/>
</dbReference>
<dbReference type="STRING" id="764103.G7DX34"/>
<accession>G7DX34</accession>
<evidence type="ECO:0000256" key="6">
    <source>
        <dbReference type="ARBA" id="ARBA00048619"/>
    </source>
</evidence>
<evidence type="ECO:0000256" key="5">
    <source>
        <dbReference type="ARBA" id="ARBA00044528"/>
    </source>
</evidence>
<dbReference type="Proteomes" id="UP000009131">
    <property type="component" value="Unassembled WGS sequence"/>
</dbReference>
<dbReference type="Pfam" id="PF00856">
    <property type="entry name" value="SET"/>
    <property type="match status" value="1"/>
</dbReference>
<evidence type="ECO:0000259" key="7">
    <source>
        <dbReference type="PROSITE" id="PS50280"/>
    </source>
</evidence>
<evidence type="ECO:0000313" key="8">
    <source>
        <dbReference type="EMBL" id="GAA95131.1"/>
    </source>
</evidence>
<evidence type="ECO:0000256" key="1">
    <source>
        <dbReference type="ARBA" id="ARBA00022603"/>
    </source>
</evidence>
<dbReference type="InterPro" id="IPR001214">
    <property type="entry name" value="SET_dom"/>
</dbReference>
<dbReference type="RefSeq" id="XP_014566637.1">
    <property type="nucleotide sequence ID" value="XM_014711151.1"/>
</dbReference>
<dbReference type="PANTHER" id="PTHR46402:SF2">
    <property type="entry name" value="HISTONE-LYSINE N-TRIMETHYLTRANSFERASE SMYD5"/>
    <property type="match status" value="1"/>
</dbReference>
<evidence type="ECO:0000313" key="9">
    <source>
        <dbReference type="Proteomes" id="UP000009131"/>
    </source>
</evidence>
<dbReference type="Gene3D" id="6.10.140.2220">
    <property type="match status" value="1"/>
</dbReference>
<dbReference type="PROSITE" id="PS50280">
    <property type="entry name" value="SET"/>
    <property type="match status" value="1"/>
</dbReference>
<dbReference type="GO" id="GO:0045814">
    <property type="term" value="P:negative regulation of gene expression, epigenetic"/>
    <property type="evidence" value="ECO:0007669"/>
    <property type="project" value="TreeGrafter"/>
</dbReference>
<evidence type="ECO:0000256" key="4">
    <source>
        <dbReference type="ARBA" id="ARBA00042380"/>
    </source>
</evidence>
<keyword evidence="3" id="KW-0949">S-adenosyl-L-methionine</keyword>
<sequence length="318" mass="36316">MHLQDSLTAACDGLAVAYDPQKGKHIVAQRTFEPGEVLFTERAWVQIPLSVPSANDMRAGKICHDCAMPAPKLDCRHRISRPNQHVPCRLRYCSDQCRMSSESLGGLCMRNEAYTDLFEACLTKRYFVALAVLRMWLIRARAQDGKRQEQLAFASTSALAIDERIRMGRRRHASGLPLLEQMHELVLQLMPTHKSRHTFDEFCEDIGRFQINGTHDGALFMLHSIINHACDANVDIRPLDCPSRIKVVASRRIDAGEEVNDLYVRGDDRLYKRRAALKDQWAFDCTCRKCSRELQTSQRRFILGALLAILFALYGLRR</sequence>
<dbReference type="HOGENOM" id="CLU_874602_0_0_1"/>
<evidence type="ECO:0000256" key="3">
    <source>
        <dbReference type="ARBA" id="ARBA00022691"/>
    </source>
</evidence>